<name>A0A7K1S5P5_9BACT</name>
<dbReference type="RefSeq" id="WP_157583221.1">
    <property type="nucleotide sequence ID" value="NZ_WPIN01000001.1"/>
</dbReference>
<evidence type="ECO:0008006" key="3">
    <source>
        <dbReference type="Google" id="ProtNLM"/>
    </source>
</evidence>
<gene>
    <name evidence="1" type="ORF">GO755_03815</name>
</gene>
<dbReference type="NCBIfam" id="TIGR01643">
    <property type="entry name" value="YD_repeat_2x"/>
    <property type="match status" value="1"/>
</dbReference>
<dbReference type="EMBL" id="WPIN01000001">
    <property type="protein sequence ID" value="MVM29147.1"/>
    <property type="molecule type" value="Genomic_DNA"/>
</dbReference>
<reference evidence="1 2" key="1">
    <citation type="submission" date="2019-12" db="EMBL/GenBank/DDBJ databases">
        <title>Spirosoma sp. HMF4905 genome sequencing and assembly.</title>
        <authorList>
            <person name="Kang H."/>
            <person name="Cha I."/>
            <person name="Kim H."/>
            <person name="Joh K."/>
        </authorList>
    </citation>
    <scope>NUCLEOTIDE SEQUENCE [LARGE SCALE GENOMIC DNA]</scope>
    <source>
        <strain evidence="1 2">HMF4905</strain>
    </source>
</reference>
<keyword evidence="2" id="KW-1185">Reference proteome</keyword>
<proteinExistence type="predicted"/>
<organism evidence="1 2">
    <name type="scientific">Spirosoma arboris</name>
    <dbReference type="NCBI Taxonomy" id="2682092"/>
    <lineage>
        <taxon>Bacteria</taxon>
        <taxon>Pseudomonadati</taxon>
        <taxon>Bacteroidota</taxon>
        <taxon>Cytophagia</taxon>
        <taxon>Cytophagales</taxon>
        <taxon>Cytophagaceae</taxon>
        <taxon>Spirosoma</taxon>
    </lineage>
</organism>
<sequence>MKTIQVIIRLTLIGVGLNWLSAGCGTKKDNEVTVANGCRIQHSASTFHSQGNDGTIQLDYAYDAQGNLTNKTKISQSNSSTVASDKTTTTDTYTYDAAGFLTRSVTDLHQQYMFAGKPSEYHYVSTKTYSYANERLTNYIQTDVIYDSHITSGPQQQTNVTTTSYTYDGSGQLIKQTSSNGESITYQNGKALVLTSGYVFELQDGLVVKATFPGTDGSGAARTLVQVNEYDTNRRLIKHQEYINDSLSTYYTQEWQTGQPAESSLLAFKGHPTVLSLFGEPGLLTRYRAYSANNQHQMVQYSEQTFENQLNAGGYILSTKQASQTLTNGAQQPDLTTISYTYTGCQ</sequence>
<dbReference type="PROSITE" id="PS51257">
    <property type="entry name" value="PROKAR_LIPOPROTEIN"/>
    <property type="match status" value="1"/>
</dbReference>
<protein>
    <recommendedName>
        <fullName evidence="3">RHS repeat protein</fullName>
    </recommendedName>
</protein>
<evidence type="ECO:0000313" key="1">
    <source>
        <dbReference type="EMBL" id="MVM29147.1"/>
    </source>
</evidence>
<accession>A0A7K1S5P5</accession>
<dbReference type="Gene3D" id="2.180.10.10">
    <property type="entry name" value="RHS repeat-associated core"/>
    <property type="match status" value="1"/>
</dbReference>
<dbReference type="AlphaFoldDB" id="A0A7K1S5P5"/>
<comment type="caution">
    <text evidence="1">The sequence shown here is derived from an EMBL/GenBank/DDBJ whole genome shotgun (WGS) entry which is preliminary data.</text>
</comment>
<dbReference type="Proteomes" id="UP000436006">
    <property type="component" value="Unassembled WGS sequence"/>
</dbReference>
<dbReference type="InterPro" id="IPR006530">
    <property type="entry name" value="YD"/>
</dbReference>
<evidence type="ECO:0000313" key="2">
    <source>
        <dbReference type="Proteomes" id="UP000436006"/>
    </source>
</evidence>